<dbReference type="Pfam" id="PF03466">
    <property type="entry name" value="LysR_substrate"/>
    <property type="match status" value="1"/>
</dbReference>
<reference evidence="6 9" key="2">
    <citation type="submission" date="2018-10" db="EMBL/GenBank/DDBJ databases">
        <title>Genomic Encyclopedia of Type Strains, Phase IV (KMG-IV): sequencing the most valuable type-strain genomes for metagenomic binning, comparative biology and taxonomic classification.</title>
        <authorList>
            <person name="Goeker M."/>
        </authorList>
    </citation>
    <scope>NUCLEOTIDE SEQUENCE [LARGE SCALE GENOMIC DNA]</scope>
    <source>
        <strain evidence="6 9">DSM 5079</strain>
    </source>
</reference>
<protein>
    <submittedName>
        <fullName evidence="6">DNA-binding transcriptional LysR family regulator</fullName>
    </submittedName>
    <submittedName>
        <fullName evidence="7">HTH-type transcriptional activator CmpR</fullName>
    </submittedName>
</protein>
<dbReference type="GeneID" id="66904974"/>
<evidence type="ECO:0000259" key="5">
    <source>
        <dbReference type="PROSITE" id="PS50931"/>
    </source>
</evidence>
<keyword evidence="9" id="KW-1185">Reference proteome</keyword>
<comment type="caution">
    <text evidence="7">The sequence shown here is derived from an EMBL/GenBank/DDBJ whole genome shotgun (WGS) entry which is preliminary data.</text>
</comment>
<evidence type="ECO:0000313" key="6">
    <source>
        <dbReference type="EMBL" id="RKR54804.1"/>
    </source>
</evidence>
<comment type="similarity">
    <text evidence="1">Belongs to the LysR transcriptional regulatory family.</text>
</comment>
<evidence type="ECO:0000256" key="1">
    <source>
        <dbReference type="ARBA" id="ARBA00009437"/>
    </source>
</evidence>
<reference evidence="7 8" key="1">
    <citation type="submission" date="2018-06" db="EMBL/GenBank/DDBJ databases">
        <authorList>
            <consortium name="Pathogen Informatics"/>
            <person name="Doyle S."/>
        </authorList>
    </citation>
    <scope>NUCLEOTIDE SEQUENCE [LARGE SCALE GENOMIC DNA]</scope>
    <source>
        <strain evidence="7 8">NCTC11967</strain>
    </source>
</reference>
<dbReference type="InterPro" id="IPR005119">
    <property type="entry name" value="LysR_subst-bd"/>
</dbReference>
<feature type="domain" description="HTH lysR-type" evidence="5">
    <location>
        <begin position="3"/>
        <end position="60"/>
    </location>
</feature>
<sequence length="294" mass="33155">MNLTLKQLIVFMSVIRHTNLSAAAEALHMTKGALSQNLAALEQQLGTRLFDRRHARLYVNQAGMNLIPLADELLTRAKYLEEKFSHSAAPPAIKVGCTKSIGSFLLPAMLSDFKREAGWLPEVITENIHAIHGLLNRFDIDIALLEGPVVDISQQSQLWMQDEMVVVASRSHPLAGESVVSYARLSQEKWILRETESASRHYFDNQLAMKLDNPQIAISLNSFDAILSSVHHQLGITFISRACLNNPFYGPHLVQLAVEDSFFRNLYIVYQKEKYLSPPIVEWVNFLKSQVSKD</sequence>
<evidence type="ECO:0000256" key="3">
    <source>
        <dbReference type="ARBA" id="ARBA00023125"/>
    </source>
</evidence>
<dbReference type="Gene3D" id="1.10.10.10">
    <property type="entry name" value="Winged helix-like DNA-binding domain superfamily/Winged helix DNA-binding domain"/>
    <property type="match status" value="1"/>
</dbReference>
<evidence type="ECO:0000313" key="7">
    <source>
        <dbReference type="EMBL" id="SQA64914.1"/>
    </source>
</evidence>
<dbReference type="GO" id="GO:0000976">
    <property type="term" value="F:transcription cis-regulatory region binding"/>
    <property type="evidence" value="ECO:0007669"/>
    <property type="project" value="TreeGrafter"/>
</dbReference>
<dbReference type="InterPro" id="IPR036388">
    <property type="entry name" value="WH-like_DNA-bd_sf"/>
</dbReference>
<keyword evidence="4" id="KW-0804">Transcription</keyword>
<dbReference type="RefSeq" id="WP_038256035.1">
    <property type="nucleotide sequence ID" value="NZ_DAMADI010000004.1"/>
</dbReference>
<dbReference type="PROSITE" id="PS50931">
    <property type="entry name" value="HTH_LYSR"/>
    <property type="match status" value="1"/>
</dbReference>
<evidence type="ECO:0000313" key="8">
    <source>
        <dbReference type="Proteomes" id="UP000251313"/>
    </source>
</evidence>
<dbReference type="SUPFAM" id="SSF46785">
    <property type="entry name" value="Winged helix' DNA-binding domain"/>
    <property type="match status" value="1"/>
</dbReference>
<accession>A0AB38G0S2</accession>
<dbReference type="PANTHER" id="PTHR30126">
    <property type="entry name" value="HTH-TYPE TRANSCRIPTIONAL REGULATOR"/>
    <property type="match status" value="1"/>
</dbReference>
<dbReference type="Gene3D" id="3.40.190.290">
    <property type="match status" value="1"/>
</dbReference>
<dbReference type="AlphaFoldDB" id="A0AB38G0S2"/>
<dbReference type="InterPro" id="IPR036390">
    <property type="entry name" value="WH_DNA-bd_sf"/>
</dbReference>
<dbReference type="Proteomes" id="UP000267341">
    <property type="component" value="Unassembled WGS sequence"/>
</dbReference>
<organism evidence="7 8">
    <name type="scientific">Yokenella regensburgei</name>
    <dbReference type="NCBI Taxonomy" id="158877"/>
    <lineage>
        <taxon>Bacteria</taxon>
        <taxon>Pseudomonadati</taxon>
        <taxon>Pseudomonadota</taxon>
        <taxon>Gammaproteobacteria</taxon>
        <taxon>Enterobacterales</taxon>
        <taxon>Enterobacteriaceae</taxon>
        <taxon>Yokenella</taxon>
    </lineage>
</organism>
<evidence type="ECO:0000256" key="2">
    <source>
        <dbReference type="ARBA" id="ARBA00023015"/>
    </source>
</evidence>
<dbReference type="SUPFAM" id="SSF53850">
    <property type="entry name" value="Periplasmic binding protein-like II"/>
    <property type="match status" value="1"/>
</dbReference>
<dbReference type="EMBL" id="RBIZ01000004">
    <property type="protein sequence ID" value="RKR54804.1"/>
    <property type="molecule type" value="Genomic_DNA"/>
</dbReference>
<dbReference type="PANTHER" id="PTHR30126:SF94">
    <property type="entry name" value="LYSR FAMILY TRANSCRIPTIONAL REGULATOR"/>
    <property type="match status" value="1"/>
</dbReference>
<dbReference type="GO" id="GO:0003700">
    <property type="term" value="F:DNA-binding transcription factor activity"/>
    <property type="evidence" value="ECO:0007669"/>
    <property type="project" value="InterPro"/>
</dbReference>
<evidence type="ECO:0000313" key="9">
    <source>
        <dbReference type="Proteomes" id="UP000267341"/>
    </source>
</evidence>
<keyword evidence="3 6" id="KW-0238">DNA-binding</keyword>
<name>A0AB38G0S2_9ENTR</name>
<proteinExistence type="inferred from homology"/>
<dbReference type="Proteomes" id="UP000251313">
    <property type="component" value="Unassembled WGS sequence"/>
</dbReference>
<keyword evidence="2" id="KW-0805">Transcription regulation</keyword>
<dbReference type="PRINTS" id="PR00039">
    <property type="entry name" value="HTHLYSR"/>
</dbReference>
<dbReference type="InterPro" id="IPR000847">
    <property type="entry name" value="LysR_HTH_N"/>
</dbReference>
<gene>
    <name evidence="7" type="primary">cmpR</name>
    <name evidence="6" type="ORF">C7387_2982</name>
    <name evidence="7" type="ORF">NCTC11967_03948</name>
</gene>
<dbReference type="Pfam" id="PF00126">
    <property type="entry name" value="HTH_1"/>
    <property type="match status" value="1"/>
</dbReference>
<dbReference type="EMBL" id="UAVL01000019">
    <property type="protein sequence ID" value="SQA64914.1"/>
    <property type="molecule type" value="Genomic_DNA"/>
</dbReference>
<evidence type="ECO:0000256" key="4">
    <source>
        <dbReference type="ARBA" id="ARBA00023163"/>
    </source>
</evidence>